<dbReference type="InterPro" id="IPR002293">
    <property type="entry name" value="AA/rel_permease1"/>
</dbReference>
<gene>
    <name evidence="9" type="ORF">MHEL_37540</name>
</gene>
<evidence type="ECO:0000256" key="3">
    <source>
        <dbReference type="ARBA" id="ARBA00009523"/>
    </source>
</evidence>
<evidence type="ECO:0000256" key="8">
    <source>
        <dbReference type="SAM" id="Phobius"/>
    </source>
</evidence>
<keyword evidence="5 8" id="KW-0812">Transmembrane</keyword>
<feature type="transmembrane region" description="Helical" evidence="8">
    <location>
        <begin position="347"/>
        <end position="367"/>
    </location>
</feature>
<feature type="transmembrane region" description="Helical" evidence="8">
    <location>
        <begin position="379"/>
        <end position="401"/>
    </location>
</feature>
<evidence type="ECO:0000313" key="9">
    <source>
        <dbReference type="EMBL" id="BBY65511.1"/>
    </source>
</evidence>
<keyword evidence="6 8" id="KW-1133">Transmembrane helix</keyword>
<comment type="subcellular location">
    <subcellularLocation>
        <location evidence="2">Cell membrane</location>
        <topology evidence="2">Multi-pass membrane protein</topology>
    </subcellularLocation>
</comment>
<dbReference type="Pfam" id="PF13520">
    <property type="entry name" value="AA_permease_2"/>
    <property type="match status" value="1"/>
</dbReference>
<evidence type="ECO:0000313" key="10">
    <source>
        <dbReference type="Proteomes" id="UP000467148"/>
    </source>
</evidence>
<dbReference type="PANTHER" id="PTHR42770:SF16">
    <property type="entry name" value="AMINO ACID PERMEASE"/>
    <property type="match status" value="1"/>
</dbReference>
<sequence>MSEILGTQIDPDSGSPRLRGNLGTAAIVLMVVAAAAPLTTLSANVPLMLTLGQGVGAPVGFLVAGVVFTLFAAGFVAMTHFVTKAGAFYAYIEKGLGRRFGLASALVAYAAYSSTLLAVYGYLGATLANLISDYGGPHLPWWAMTAIVIAITGFLGYRHIEVSAKVLGIFLVSEIAIVVILDAVIFARGGSHGLTFDSFTTSGIGGGLGVAILFALFGFVGVEATAIFRDEAKDPQKTIRRATYWAVGIIAVFYALSSWALIEGNGGNQAVAVATTDPDNFTINTAGAFLGAIGRDVTQVLLTVSLFAAALSFHNIAARYKFVIANHGLLPASWGQAHPRHDAPSRASLVVTIISVIIMGIFAILQLDPLLEIFGPMGGIGITGLAFLWFLTAAAVATFFARKGGYPATVVVAVAAVLVLAACLILIVSNLTTIVGGTTTLAVLMGLVPVVFFLVGYFASARVSDRIVENTETR</sequence>
<feature type="transmembrane region" description="Helical" evidence="8">
    <location>
        <begin position="100"/>
        <end position="123"/>
    </location>
</feature>
<reference evidence="9 10" key="1">
    <citation type="journal article" date="2019" name="Emerg. Microbes Infect.">
        <title>Comprehensive subspecies identification of 175 nontuberculous mycobacteria species based on 7547 genomic profiles.</title>
        <authorList>
            <person name="Matsumoto Y."/>
            <person name="Kinjo T."/>
            <person name="Motooka D."/>
            <person name="Nabeya D."/>
            <person name="Jung N."/>
            <person name="Uechi K."/>
            <person name="Horii T."/>
            <person name="Iida T."/>
            <person name="Fujita J."/>
            <person name="Nakamura S."/>
        </authorList>
    </citation>
    <scope>NUCLEOTIDE SEQUENCE [LARGE SCALE GENOMIC DNA]</scope>
    <source>
        <strain evidence="9 10">JCM 30396</strain>
    </source>
</reference>
<comment type="function">
    <text evidence="1">Probable amino-acid or metabolite transport protein.</text>
</comment>
<feature type="transmembrane region" description="Helical" evidence="8">
    <location>
        <begin position="166"/>
        <end position="187"/>
    </location>
</feature>
<evidence type="ECO:0000256" key="4">
    <source>
        <dbReference type="ARBA" id="ARBA00022475"/>
    </source>
</evidence>
<dbReference type="GO" id="GO:0005886">
    <property type="term" value="C:plasma membrane"/>
    <property type="evidence" value="ECO:0007669"/>
    <property type="project" value="UniProtKB-SubCell"/>
</dbReference>
<protein>
    <submittedName>
        <fullName evidence="9">Amino acid permease</fullName>
    </submittedName>
</protein>
<evidence type="ECO:0000256" key="7">
    <source>
        <dbReference type="ARBA" id="ARBA00023136"/>
    </source>
</evidence>
<evidence type="ECO:0000256" key="5">
    <source>
        <dbReference type="ARBA" id="ARBA00022692"/>
    </source>
</evidence>
<dbReference type="Gene3D" id="1.20.1740.10">
    <property type="entry name" value="Amino acid/polyamine transporter I"/>
    <property type="match status" value="1"/>
</dbReference>
<dbReference type="RefSeq" id="WP_163749581.1">
    <property type="nucleotide sequence ID" value="NZ_AP022596.1"/>
</dbReference>
<dbReference type="PANTHER" id="PTHR42770">
    <property type="entry name" value="AMINO ACID TRANSPORTER-RELATED"/>
    <property type="match status" value="1"/>
</dbReference>
<dbReference type="GO" id="GO:0022857">
    <property type="term" value="F:transmembrane transporter activity"/>
    <property type="evidence" value="ECO:0007669"/>
    <property type="project" value="InterPro"/>
</dbReference>
<dbReference type="PIRSF" id="PIRSF006060">
    <property type="entry name" value="AA_transporter"/>
    <property type="match status" value="1"/>
</dbReference>
<evidence type="ECO:0000256" key="1">
    <source>
        <dbReference type="ARBA" id="ARBA00002249"/>
    </source>
</evidence>
<accession>A0A7I7TAK4</accession>
<dbReference type="InterPro" id="IPR050367">
    <property type="entry name" value="APC_superfamily"/>
</dbReference>
<feature type="transmembrane region" description="Helical" evidence="8">
    <location>
        <begin position="139"/>
        <end position="157"/>
    </location>
</feature>
<keyword evidence="7 8" id="KW-0472">Membrane</keyword>
<evidence type="ECO:0000256" key="6">
    <source>
        <dbReference type="ARBA" id="ARBA00022989"/>
    </source>
</evidence>
<dbReference type="EMBL" id="AP022596">
    <property type="protein sequence ID" value="BBY65511.1"/>
    <property type="molecule type" value="Genomic_DNA"/>
</dbReference>
<feature type="transmembrane region" description="Helical" evidence="8">
    <location>
        <begin position="408"/>
        <end position="428"/>
    </location>
</feature>
<keyword evidence="10" id="KW-1185">Reference proteome</keyword>
<feature type="transmembrane region" description="Helical" evidence="8">
    <location>
        <begin position="199"/>
        <end position="222"/>
    </location>
</feature>
<evidence type="ECO:0000256" key="2">
    <source>
        <dbReference type="ARBA" id="ARBA00004651"/>
    </source>
</evidence>
<comment type="similarity">
    <text evidence="3">Belongs to the amino acid-polyamine-organocation (APC) superfamily.</text>
</comment>
<feature type="transmembrane region" description="Helical" evidence="8">
    <location>
        <begin position="242"/>
        <end position="262"/>
    </location>
</feature>
<feature type="transmembrane region" description="Helical" evidence="8">
    <location>
        <begin position="21"/>
        <end position="39"/>
    </location>
</feature>
<feature type="transmembrane region" description="Helical" evidence="8">
    <location>
        <begin position="297"/>
        <end position="317"/>
    </location>
</feature>
<dbReference type="Proteomes" id="UP000467148">
    <property type="component" value="Chromosome"/>
</dbReference>
<dbReference type="AlphaFoldDB" id="A0A7I7TAK4"/>
<name>A0A7I7TAK4_9MYCO</name>
<proteinExistence type="inferred from homology"/>
<dbReference type="KEGG" id="mhev:MHEL_37540"/>
<feature type="transmembrane region" description="Helical" evidence="8">
    <location>
        <begin position="59"/>
        <end position="79"/>
    </location>
</feature>
<feature type="transmembrane region" description="Helical" evidence="8">
    <location>
        <begin position="434"/>
        <end position="459"/>
    </location>
</feature>
<keyword evidence="4" id="KW-1003">Cell membrane</keyword>
<organism evidence="9 10">
    <name type="scientific">Mycolicibacterium helvum</name>
    <dbReference type="NCBI Taxonomy" id="1534349"/>
    <lineage>
        <taxon>Bacteria</taxon>
        <taxon>Bacillati</taxon>
        <taxon>Actinomycetota</taxon>
        <taxon>Actinomycetes</taxon>
        <taxon>Mycobacteriales</taxon>
        <taxon>Mycobacteriaceae</taxon>
        <taxon>Mycolicibacterium</taxon>
    </lineage>
</organism>